<keyword evidence="8" id="KW-0406">Ion transport</keyword>
<feature type="compositionally biased region" description="Gly residues" evidence="10">
    <location>
        <begin position="400"/>
        <end position="412"/>
    </location>
</feature>
<evidence type="ECO:0000256" key="7">
    <source>
        <dbReference type="ARBA" id="ARBA00023004"/>
    </source>
</evidence>
<keyword evidence="7" id="KW-0408">Iron</keyword>
<evidence type="ECO:0000256" key="4">
    <source>
        <dbReference type="ARBA" id="ARBA00022496"/>
    </source>
</evidence>
<keyword evidence="9" id="KW-0472">Membrane</keyword>
<dbReference type="PANTHER" id="PTHR42771:SF2">
    <property type="entry name" value="IRON(3+)-HYDROXAMATE IMPORT ATP-BINDING PROTEIN FHUC"/>
    <property type="match status" value="1"/>
</dbReference>
<dbReference type="Gene3D" id="3.40.50.300">
    <property type="entry name" value="P-loop containing nucleotide triphosphate hydrolases"/>
    <property type="match status" value="1"/>
</dbReference>
<keyword evidence="4" id="KW-0410">Iron transport</keyword>
<dbReference type="InterPro" id="IPR003439">
    <property type="entry name" value="ABC_transporter-like_ATP-bd"/>
</dbReference>
<evidence type="ECO:0000256" key="3">
    <source>
        <dbReference type="ARBA" id="ARBA00022475"/>
    </source>
</evidence>
<dbReference type="AlphaFoldDB" id="A0A9D1LPI3"/>
<reference evidence="12" key="2">
    <citation type="journal article" date="2021" name="PeerJ">
        <title>Extensive microbial diversity within the chicken gut microbiome revealed by metagenomics and culture.</title>
        <authorList>
            <person name="Gilroy R."/>
            <person name="Ravi A."/>
            <person name="Getino M."/>
            <person name="Pursley I."/>
            <person name="Horton D.L."/>
            <person name="Alikhan N.F."/>
            <person name="Baker D."/>
            <person name="Gharbi K."/>
            <person name="Hall N."/>
            <person name="Watson M."/>
            <person name="Adriaenssens E.M."/>
            <person name="Foster-Nyarko E."/>
            <person name="Jarju S."/>
            <person name="Secka A."/>
            <person name="Antonio M."/>
            <person name="Oren A."/>
            <person name="Chaudhuri R.R."/>
            <person name="La Ragione R."/>
            <person name="Hildebrand F."/>
            <person name="Pallen M.J."/>
        </authorList>
    </citation>
    <scope>NUCLEOTIDE SEQUENCE</scope>
    <source>
        <strain evidence="12">ChiSxjej2B14-8506</strain>
    </source>
</reference>
<dbReference type="FunFam" id="3.40.50.300:FF:000134">
    <property type="entry name" value="Iron-enterobactin ABC transporter ATP-binding protein"/>
    <property type="match status" value="1"/>
</dbReference>
<dbReference type="CDD" id="cd03214">
    <property type="entry name" value="ABC_Iron-Siderophores_B12_Hemin"/>
    <property type="match status" value="1"/>
</dbReference>
<dbReference type="GO" id="GO:0006826">
    <property type="term" value="P:iron ion transport"/>
    <property type="evidence" value="ECO:0007669"/>
    <property type="project" value="UniProtKB-KW"/>
</dbReference>
<name>A0A9D1LPI3_9FIRM</name>
<dbReference type="InterPro" id="IPR027417">
    <property type="entry name" value="P-loop_NTPase"/>
</dbReference>
<keyword evidence="3" id="KW-1003">Cell membrane</keyword>
<evidence type="ECO:0000313" key="12">
    <source>
        <dbReference type="EMBL" id="HIU45646.1"/>
    </source>
</evidence>
<evidence type="ECO:0000256" key="10">
    <source>
        <dbReference type="SAM" id="MobiDB-lite"/>
    </source>
</evidence>
<comment type="subcellular location">
    <subcellularLocation>
        <location evidence="1">Cell membrane</location>
        <topology evidence="1">Peripheral membrane protein</topology>
    </subcellularLocation>
</comment>
<dbReference type="EMBL" id="DVNK01000001">
    <property type="protein sequence ID" value="HIU45646.1"/>
    <property type="molecule type" value="Genomic_DNA"/>
</dbReference>
<dbReference type="PANTHER" id="PTHR42771">
    <property type="entry name" value="IRON(3+)-HYDROXAMATE IMPORT ATP-BINDING PROTEIN FHUC"/>
    <property type="match status" value="1"/>
</dbReference>
<gene>
    <name evidence="12" type="ORF">IAC59_00120</name>
</gene>
<dbReference type="GO" id="GO:0005886">
    <property type="term" value="C:plasma membrane"/>
    <property type="evidence" value="ECO:0007669"/>
    <property type="project" value="UniProtKB-SubCell"/>
</dbReference>
<sequence length="419" mass="44844">MYEFTARGLSVGYDGQALIRDIDVELGRGEILTLIGPNGSGKSTILKTITRQLASISGAVYIGRDDLGRMSYRDVSRRMSVMLTERIAPELMTCFDVVASGRYPYTNRFGQLTPHDREVTLESLARVRALDLKDRDFNRLSDGQRQRVLLARAICQQPRIMVLDEPTSYLDIRHKLELLDILIDMARGQGISVIMSLHEIDLAAKVSDRVLCVKGDYIAHSGTPDQIFRDELIAELYGLEPGAYNSIFGSVELRRPEGVARAFVLAGAGAGTPVFRRMQRLRVPFAAGILPRNDVDWATARQLATDVVDLPAFGVVDDAALVRARTILDACGRLVLTDAPLAGACARALELVEYAQARALPVLSGAPGELEALADCAMPCGEASRGTAPGGAAADRATPGGAGSGGSGGETQGEGTAAS</sequence>
<dbReference type="InterPro" id="IPR003593">
    <property type="entry name" value="AAA+_ATPase"/>
</dbReference>
<evidence type="ECO:0000256" key="1">
    <source>
        <dbReference type="ARBA" id="ARBA00004202"/>
    </source>
</evidence>
<feature type="domain" description="ABC transporter" evidence="11">
    <location>
        <begin position="4"/>
        <end position="240"/>
    </location>
</feature>
<evidence type="ECO:0000256" key="8">
    <source>
        <dbReference type="ARBA" id="ARBA00023065"/>
    </source>
</evidence>
<evidence type="ECO:0000256" key="9">
    <source>
        <dbReference type="ARBA" id="ARBA00023136"/>
    </source>
</evidence>
<keyword evidence="5" id="KW-0547">Nucleotide-binding</keyword>
<reference evidence="12" key="1">
    <citation type="submission" date="2020-10" db="EMBL/GenBank/DDBJ databases">
        <authorList>
            <person name="Gilroy R."/>
        </authorList>
    </citation>
    <scope>NUCLEOTIDE SEQUENCE</scope>
    <source>
        <strain evidence="12">ChiSxjej2B14-8506</strain>
    </source>
</reference>
<dbReference type="SUPFAM" id="SSF52540">
    <property type="entry name" value="P-loop containing nucleoside triphosphate hydrolases"/>
    <property type="match status" value="1"/>
</dbReference>
<evidence type="ECO:0000259" key="11">
    <source>
        <dbReference type="PROSITE" id="PS50893"/>
    </source>
</evidence>
<dbReference type="PROSITE" id="PS50893">
    <property type="entry name" value="ABC_TRANSPORTER_2"/>
    <property type="match status" value="1"/>
</dbReference>
<comment type="caution">
    <text evidence="12">The sequence shown here is derived from an EMBL/GenBank/DDBJ whole genome shotgun (WGS) entry which is preliminary data.</text>
</comment>
<evidence type="ECO:0000256" key="5">
    <source>
        <dbReference type="ARBA" id="ARBA00022741"/>
    </source>
</evidence>
<dbReference type="InterPro" id="IPR051535">
    <property type="entry name" value="Siderophore_ABC-ATPase"/>
</dbReference>
<proteinExistence type="predicted"/>
<dbReference type="GO" id="GO:0005524">
    <property type="term" value="F:ATP binding"/>
    <property type="evidence" value="ECO:0007669"/>
    <property type="project" value="UniProtKB-KW"/>
</dbReference>
<evidence type="ECO:0000256" key="2">
    <source>
        <dbReference type="ARBA" id="ARBA00022448"/>
    </source>
</evidence>
<organism evidence="12 13">
    <name type="scientific">Candidatus Fimadaptatus faecigallinarum</name>
    <dbReference type="NCBI Taxonomy" id="2840814"/>
    <lineage>
        <taxon>Bacteria</taxon>
        <taxon>Bacillati</taxon>
        <taxon>Bacillota</taxon>
        <taxon>Clostridia</taxon>
        <taxon>Eubacteriales</taxon>
        <taxon>Candidatus Fimadaptatus</taxon>
    </lineage>
</organism>
<evidence type="ECO:0000256" key="6">
    <source>
        <dbReference type="ARBA" id="ARBA00022840"/>
    </source>
</evidence>
<dbReference type="SMART" id="SM00382">
    <property type="entry name" value="AAA"/>
    <property type="match status" value="1"/>
</dbReference>
<protein>
    <submittedName>
        <fullName evidence="12">ABC transporter ATP-binding protein</fullName>
    </submittedName>
</protein>
<dbReference type="GO" id="GO:0016887">
    <property type="term" value="F:ATP hydrolysis activity"/>
    <property type="evidence" value="ECO:0007669"/>
    <property type="project" value="InterPro"/>
</dbReference>
<evidence type="ECO:0000313" key="13">
    <source>
        <dbReference type="Proteomes" id="UP000824123"/>
    </source>
</evidence>
<accession>A0A9D1LPI3</accession>
<dbReference type="Pfam" id="PF00005">
    <property type="entry name" value="ABC_tran"/>
    <property type="match status" value="1"/>
</dbReference>
<keyword evidence="6 12" id="KW-0067">ATP-binding</keyword>
<dbReference type="Proteomes" id="UP000824123">
    <property type="component" value="Unassembled WGS sequence"/>
</dbReference>
<keyword evidence="2" id="KW-0813">Transport</keyword>
<feature type="region of interest" description="Disordered" evidence="10">
    <location>
        <begin position="384"/>
        <end position="419"/>
    </location>
</feature>